<evidence type="ECO:0000259" key="2">
    <source>
        <dbReference type="Pfam" id="PF11796"/>
    </source>
</evidence>
<comment type="caution">
    <text evidence="3">The sequence shown here is derived from an EMBL/GenBank/DDBJ whole genome shotgun (WGS) entry which is preliminary data.</text>
</comment>
<keyword evidence="4" id="KW-1185">Reference proteome</keyword>
<dbReference type="Pfam" id="PF09664">
    <property type="entry name" value="DUF2399"/>
    <property type="match status" value="1"/>
</dbReference>
<dbReference type="InterPro" id="IPR024465">
    <property type="entry name" value="DUF2399"/>
</dbReference>
<organism evidence="3 4">
    <name type="scientific">Actinoplanes flavus</name>
    <dbReference type="NCBI Taxonomy" id="2820290"/>
    <lineage>
        <taxon>Bacteria</taxon>
        <taxon>Bacillati</taxon>
        <taxon>Actinomycetota</taxon>
        <taxon>Actinomycetes</taxon>
        <taxon>Micromonosporales</taxon>
        <taxon>Micromonosporaceae</taxon>
        <taxon>Actinoplanes</taxon>
    </lineage>
</organism>
<name>A0ABS3UT37_9ACTN</name>
<accession>A0ABS3UT37</accession>
<evidence type="ECO:0000313" key="3">
    <source>
        <dbReference type="EMBL" id="MBO3741748.1"/>
    </source>
</evidence>
<gene>
    <name evidence="3" type="ORF">J5X75_29990</name>
</gene>
<dbReference type="EMBL" id="JAGFNS010000023">
    <property type="protein sequence ID" value="MBO3741748.1"/>
    <property type="molecule type" value="Genomic_DNA"/>
</dbReference>
<proteinExistence type="predicted"/>
<protein>
    <submittedName>
        <fullName evidence="3">DUF2399 domain-containing protein</fullName>
    </submittedName>
</protein>
<dbReference type="Proteomes" id="UP000679690">
    <property type="component" value="Unassembled WGS sequence"/>
</dbReference>
<dbReference type="InterPro" id="IPR024466">
    <property type="entry name" value="CHP02679_N"/>
</dbReference>
<dbReference type="Pfam" id="PF11796">
    <property type="entry name" value="DUF3323"/>
    <property type="match status" value="1"/>
</dbReference>
<feature type="domain" description="Conserved hypothetical protein CHP02679 N terminus" evidence="2">
    <location>
        <begin position="37"/>
        <end position="236"/>
    </location>
</feature>
<dbReference type="RefSeq" id="WP_208470893.1">
    <property type="nucleotide sequence ID" value="NZ_JAGFNS010000023.1"/>
</dbReference>
<evidence type="ECO:0000313" key="4">
    <source>
        <dbReference type="Proteomes" id="UP000679690"/>
    </source>
</evidence>
<evidence type="ECO:0000259" key="1">
    <source>
        <dbReference type="Pfam" id="PF09664"/>
    </source>
</evidence>
<sequence length="389" mass="40870">MNTTLDTWAKLPGPAKVLAAARLLYENGRTGPRVTVRVDLDTIQRHQVAKLLGMAWDTTGDHVRLGALDTKLKQAGTSLADLLVAIGGPLRDRPAEKAVAAEAARTAVDDAYRQLTDAGVPTHAVRLARDRRWLDKAGLPIPGRAAALARLWQTLPAAGRPLPELANQLFGDPHALDRDADLGRAAARLLAAAADPTNGSAAADQALTAGQWRTVWAGHGVACDEVSSTVLVLNLPLDGPSPAAVIATAAADCGEPVWLTARSLRGPVRPLSPDQAVRVCENPAIVETAAARYGSNSQPLICIYGRPSVAAWTLLHALAAAGTRLLVTADRDTAGRQFLTEMLALPTAEEWLPDADGTYEEARLDQLVGDVAHPAPSTAAAAPSTGRQR</sequence>
<reference evidence="3 4" key="1">
    <citation type="submission" date="2021-03" db="EMBL/GenBank/DDBJ databases">
        <title>Actinoplanes flavus sp. nov., a novel actinomycete isolated from Coconut Palm rhizosphere soil.</title>
        <authorList>
            <person name="Luo X."/>
        </authorList>
    </citation>
    <scope>NUCLEOTIDE SEQUENCE [LARGE SCALE GENOMIC DNA]</scope>
    <source>
        <strain evidence="3 4">NEAU-H7</strain>
    </source>
</reference>
<feature type="domain" description="DUF2399" evidence="1">
    <location>
        <begin position="259"/>
        <end position="374"/>
    </location>
</feature>